<protein>
    <submittedName>
        <fullName evidence="3">Uncharacterized protein</fullName>
    </submittedName>
</protein>
<feature type="domain" description="NGO1945-like C-terminal" evidence="2">
    <location>
        <begin position="145"/>
        <end position="239"/>
    </location>
</feature>
<sequence>MAKSFQQTQLEFAKWLRSPNASASEFADIEPRRLAIYRRLIHSNIRQFISSGFPVLQSLLTAQQWQSLIAEFVAQHRADSPLFSDIGAEFVAFLSRDGLQLDDYPGWLFDLARYERMEVDVQFASLSADYIPYVEMSTTQLLHLNPTAEIGIFDYPVAQINSDFMPQEPLPTPYFVLVYQTPAGQVQFIELNSLTALALDFLQQKPRNLLQLSEALAKQLPDFTEQQLREGFAAVAADLAERFVLLDKP</sequence>
<dbReference type="Pfam" id="PF09836">
    <property type="entry name" value="DUF2063"/>
    <property type="match status" value="1"/>
</dbReference>
<dbReference type="InterPro" id="IPR044922">
    <property type="entry name" value="DUF2063_N_sf"/>
</dbReference>
<proteinExistence type="predicted"/>
<keyword evidence="4" id="KW-1185">Reference proteome</keyword>
<name>A0A432XZU7_9GAMM</name>
<evidence type="ECO:0000313" key="4">
    <source>
        <dbReference type="Proteomes" id="UP000287198"/>
    </source>
</evidence>
<evidence type="ECO:0000313" key="3">
    <source>
        <dbReference type="EMBL" id="RUO54193.1"/>
    </source>
</evidence>
<dbReference type="InterPro" id="IPR018640">
    <property type="entry name" value="DUF2063"/>
</dbReference>
<dbReference type="Proteomes" id="UP000287198">
    <property type="component" value="Unassembled WGS sequence"/>
</dbReference>
<organism evidence="3 4">
    <name type="scientific">Pseudidiomarina halophila</name>
    <dbReference type="NCBI Taxonomy" id="1449799"/>
    <lineage>
        <taxon>Bacteria</taxon>
        <taxon>Pseudomonadati</taxon>
        <taxon>Pseudomonadota</taxon>
        <taxon>Gammaproteobacteria</taxon>
        <taxon>Alteromonadales</taxon>
        <taxon>Idiomarinaceae</taxon>
        <taxon>Pseudidiomarina</taxon>
    </lineage>
</organism>
<reference evidence="4" key="1">
    <citation type="journal article" date="2018" name="Front. Microbiol.">
        <title>Genome-Based Analysis Reveals the Taxonomy and Diversity of the Family Idiomarinaceae.</title>
        <authorList>
            <person name="Liu Y."/>
            <person name="Lai Q."/>
            <person name="Shao Z."/>
        </authorList>
    </citation>
    <scope>NUCLEOTIDE SEQUENCE [LARGE SCALE GENOMIC DNA]</scope>
    <source>
        <strain evidence="4">BH195</strain>
    </source>
</reference>
<dbReference type="InterPro" id="IPR054098">
    <property type="entry name" value="NGO1945-like_C"/>
</dbReference>
<evidence type="ECO:0000259" key="2">
    <source>
        <dbReference type="Pfam" id="PF22106"/>
    </source>
</evidence>
<evidence type="ECO:0000259" key="1">
    <source>
        <dbReference type="Pfam" id="PF09836"/>
    </source>
</evidence>
<dbReference type="RefSeq" id="WP_126761358.1">
    <property type="nucleotide sequence ID" value="NZ_JBHLTZ010000004.1"/>
</dbReference>
<feature type="domain" description="Putative DNA-binding" evidence="1">
    <location>
        <begin position="7"/>
        <end position="94"/>
    </location>
</feature>
<dbReference type="Gene3D" id="3.90.930.50">
    <property type="match status" value="1"/>
</dbReference>
<dbReference type="Gene3D" id="1.10.150.690">
    <property type="entry name" value="DUF2063"/>
    <property type="match status" value="1"/>
</dbReference>
<dbReference type="OrthoDB" id="4146344at2"/>
<dbReference type="AlphaFoldDB" id="A0A432XZU7"/>
<dbReference type="EMBL" id="PIPW01000001">
    <property type="protein sequence ID" value="RUO54193.1"/>
    <property type="molecule type" value="Genomic_DNA"/>
</dbReference>
<dbReference type="Pfam" id="PF22106">
    <property type="entry name" value="NGO1945_C"/>
    <property type="match status" value="1"/>
</dbReference>
<gene>
    <name evidence="3" type="ORF">CWI69_01865</name>
</gene>
<comment type="caution">
    <text evidence="3">The sequence shown here is derived from an EMBL/GenBank/DDBJ whole genome shotgun (WGS) entry which is preliminary data.</text>
</comment>
<accession>A0A432XZU7</accession>